<feature type="transmembrane region" description="Helical" evidence="2">
    <location>
        <begin position="652"/>
        <end position="671"/>
    </location>
</feature>
<evidence type="ECO:0000313" key="3">
    <source>
        <dbReference type="EMBL" id="SDD25674.1"/>
    </source>
</evidence>
<feature type="transmembrane region" description="Helical" evidence="2">
    <location>
        <begin position="618"/>
        <end position="640"/>
    </location>
</feature>
<feature type="compositionally biased region" description="Pro residues" evidence="1">
    <location>
        <begin position="457"/>
        <end position="474"/>
    </location>
</feature>
<dbReference type="PANTHER" id="PTHR47691">
    <property type="entry name" value="REGULATOR-RELATED"/>
    <property type="match status" value="1"/>
</dbReference>
<keyword evidence="2" id="KW-1133">Transmembrane helix</keyword>
<dbReference type="GO" id="GO:0043531">
    <property type="term" value="F:ADP binding"/>
    <property type="evidence" value="ECO:0007669"/>
    <property type="project" value="InterPro"/>
</dbReference>
<dbReference type="PANTHER" id="PTHR47691:SF3">
    <property type="entry name" value="HTH-TYPE TRANSCRIPTIONAL REGULATOR RV0890C-RELATED"/>
    <property type="match status" value="1"/>
</dbReference>
<sequence length="726" mass="78251">MLLAAPIGIVTNYATASVPGWFADPGHVWLVLAILVLLAVIADLVIRLTREDSLAVDLKATAPASLRRPTVDMPVLRGRDTELTRLLKTPKNHFAVVCGAGGMGKTTLACIAAEQAEHRGRTVFWVRWQDLESLGAQLIEVACTLGLPRSEVAAAQQAGASVPDLIWRHLNKTRRWLLVLDNVDDPRALSPHDPVSTYRGWVRPGGRGLLLITSRDRSPETWGRAATLIDLAPLTPHAGGRLLLDLAPHAGSPEEAESLATRLGGLPLALHAAGSALAKPTARLRTVAAYQQALQDASAQVLPDHPDITNRDTARTLVGHTWDLSLTQLEEEGHPLARPLLRALSLLAEAPIPLALITPDLIPDATPTQAAVDAALAGLHRYGLLDTPDPTRTASLPTVVLHPLVRETTTLLLTRDQDPTPWQDTVEAAILILAETSAPQGRPAWPLLRLLAPTYSPSPPSTVPTTPAPPPEPPWTQWLTSSPQAVMRRRRSPSHNEFSTSKPRLSGPISPIPLPIRVISPMPCGALGVMTRRLICTVVTLRSTFGSSGLVTPIPLIARTILPIPWWLLGVLVRRLICTVVLLRFAFGFSGLVTPKPLVVRTILPISWRGLGVMVRRLVCIVVLLSFTFGSLVLVIPILFVVRTILPMPWRGLGVLVRRLICTVVLLRFAFRFSGLITPRPAAPKPSCSPCGGGRVGEGTSPAGRADSRWGNGQCHPHGRLVRPSG</sequence>
<evidence type="ECO:0000313" key="4">
    <source>
        <dbReference type="Proteomes" id="UP000199501"/>
    </source>
</evidence>
<dbReference type="STRING" id="1271860.SAMN05216174_10937"/>
<protein>
    <submittedName>
        <fullName evidence="3">NB-ARC domain-containing protein</fullName>
    </submittedName>
</protein>
<feature type="transmembrane region" description="Helical" evidence="2">
    <location>
        <begin position="564"/>
        <end position="587"/>
    </location>
</feature>
<accession>A0A1G6T9Z4</accession>
<feature type="transmembrane region" description="Helical" evidence="2">
    <location>
        <begin position="26"/>
        <end position="46"/>
    </location>
</feature>
<dbReference type="AlphaFoldDB" id="A0A1G6T9Z4"/>
<evidence type="ECO:0000256" key="2">
    <source>
        <dbReference type="SAM" id="Phobius"/>
    </source>
</evidence>
<dbReference type="SUPFAM" id="SSF52540">
    <property type="entry name" value="P-loop containing nucleoside triphosphate hydrolases"/>
    <property type="match status" value="1"/>
</dbReference>
<organism evidence="3 4">
    <name type="scientific">Actinokineospora iranica</name>
    <dbReference type="NCBI Taxonomy" id="1271860"/>
    <lineage>
        <taxon>Bacteria</taxon>
        <taxon>Bacillati</taxon>
        <taxon>Actinomycetota</taxon>
        <taxon>Actinomycetes</taxon>
        <taxon>Pseudonocardiales</taxon>
        <taxon>Pseudonocardiaceae</taxon>
        <taxon>Actinokineospora</taxon>
    </lineage>
</organism>
<feature type="transmembrane region" description="Helical" evidence="2">
    <location>
        <begin position="539"/>
        <end position="558"/>
    </location>
</feature>
<dbReference type="Gene3D" id="3.40.50.300">
    <property type="entry name" value="P-loop containing nucleotide triphosphate hydrolases"/>
    <property type="match status" value="1"/>
</dbReference>
<dbReference type="EMBL" id="FMZZ01000009">
    <property type="protein sequence ID" value="SDD25674.1"/>
    <property type="molecule type" value="Genomic_DNA"/>
</dbReference>
<gene>
    <name evidence="3" type="ORF">SAMN05216174_10937</name>
</gene>
<evidence type="ECO:0000256" key="1">
    <source>
        <dbReference type="SAM" id="MobiDB-lite"/>
    </source>
</evidence>
<keyword evidence="4" id="KW-1185">Reference proteome</keyword>
<keyword evidence="2" id="KW-0472">Membrane</keyword>
<name>A0A1G6T9Z4_9PSEU</name>
<dbReference type="Proteomes" id="UP000199501">
    <property type="component" value="Unassembled WGS sequence"/>
</dbReference>
<feature type="region of interest" description="Disordered" evidence="1">
    <location>
        <begin position="688"/>
        <end position="726"/>
    </location>
</feature>
<keyword evidence="2" id="KW-0812">Transmembrane</keyword>
<feature type="region of interest" description="Disordered" evidence="1">
    <location>
        <begin position="457"/>
        <end position="477"/>
    </location>
</feature>
<dbReference type="PRINTS" id="PR00364">
    <property type="entry name" value="DISEASERSIST"/>
</dbReference>
<dbReference type="InterPro" id="IPR027417">
    <property type="entry name" value="P-loop_NTPase"/>
</dbReference>
<proteinExistence type="predicted"/>
<reference evidence="4" key="1">
    <citation type="submission" date="2016-10" db="EMBL/GenBank/DDBJ databases">
        <authorList>
            <person name="Varghese N."/>
            <person name="Submissions S."/>
        </authorList>
    </citation>
    <scope>NUCLEOTIDE SEQUENCE [LARGE SCALE GENOMIC DNA]</scope>
    <source>
        <strain evidence="4">IBRC-M 10403</strain>
    </source>
</reference>
<feature type="compositionally biased region" description="Basic residues" evidence="1">
    <location>
        <begin position="717"/>
        <end position="726"/>
    </location>
</feature>